<dbReference type="Proteomes" id="UP000824890">
    <property type="component" value="Unassembled WGS sequence"/>
</dbReference>
<dbReference type="Pfam" id="PF07734">
    <property type="entry name" value="FBA_1"/>
    <property type="match status" value="1"/>
</dbReference>
<accession>A0ABQ8ABG5</accession>
<gene>
    <name evidence="3" type="ORF">HID58_052027</name>
    <name evidence="4" type="ORF">HID58_052029</name>
</gene>
<evidence type="ECO:0000256" key="1">
    <source>
        <dbReference type="SAM" id="MobiDB-lite"/>
    </source>
</evidence>
<evidence type="ECO:0000259" key="2">
    <source>
        <dbReference type="PROSITE" id="PS50181"/>
    </source>
</evidence>
<dbReference type="NCBIfam" id="TIGR01640">
    <property type="entry name" value="F_box_assoc_1"/>
    <property type="match status" value="1"/>
</dbReference>
<evidence type="ECO:0000313" key="3">
    <source>
        <dbReference type="EMBL" id="KAH0889598.1"/>
    </source>
</evidence>
<comment type="caution">
    <text evidence="3">The sequence shown here is derived from an EMBL/GenBank/DDBJ whole genome shotgun (WGS) entry which is preliminary data.</text>
</comment>
<keyword evidence="5" id="KW-1185">Reference proteome</keyword>
<dbReference type="InterPro" id="IPR036047">
    <property type="entry name" value="F-box-like_dom_sf"/>
</dbReference>
<evidence type="ECO:0000313" key="4">
    <source>
        <dbReference type="EMBL" id="KAH0889600.1"/>
    </source>
</evidence>
<reference evidence="3 5" key="1">
    <citation type="submission" date="2021-05" db="EMBL/GenBank/DDBJ databases">
        <title>Genome Assembly of Synthetic Allotetraploid Brassica napus Reveals Homoeologous Exchanges between Subgenomes.</title>
        <authorList>
            <person name="Davis J.T."/>
        </authorList>
    </citation>
    <scope>NUCLEOTIDE SEQUENCE [LARGE SCALE GENOMIC DNA]</scope>
    <source>
        <strain evidence="5">cv. Da-Ae</strain>
        <tissue evidence="3">Seedling</tissue>
    </source>
</reference>
<dbReference type="PANTHER" id="PTHR31672">
    <property type="entry name" value="BNACNNG10540D PROTEIN"/>
    <property type="match status" value="1"/>
</dbReference>
<dbReference type="InterPro" id="IPR050796">
    <property type="entry name" value="SCF_F-box_component"/>
</dbReference>
<protein>
    <recommendedName>
        <fullName evidence="2">F-box domain-containing protein</fullName>
    </recommendedName>
</protein>
<dbReference type="SUPFAM" id="SSF81383">
    <property type="entry name" value="F-box domain"/>
    <property type="match status" value="1"/>
</dbReference>
<dbReference type="InterPro" id="IPR017451">
    <property type="entry name" value="F-box-assoc_interact_dom"/>
</dbReference>
<sequence length="374" mass="43345">MGQARINRSNKPKPEANRSAKDVTESHERPRRKSEKRSSSWPELPPEIMREILIRLPIKSIGRSRCVSKLFRSLSSDPGFAKSQLDLMTAHRKLIVSSHNGNMYALDLNEVTRDSIPVDLSYPLKDELPFRRDCVEIYGSSNGLVCTLFSCITQPPENQSCYLLRALRLSKDTEKSSYPMDLASIISPMITNQDSWRWIRDLSYQHIDRFCFNCFPPGLNLNGVIHWVFTLQQGSRKRKVILAFDIITEEFGEMPYPTEARSCPYRFMVGNLNERLCLFTSCYELHDDIWVMNELGVWRRIRISVFYRFMKPVCSTKNSEEEVLMVFDGVMVLYNFETHARRRLEIQGENLCEGFDVNSYVESLISPNSHGLDN</sequence>
<proteinExistence type="predicted"/>
<dbReference type="Gene3D" id="1.20.1280.50">
    <property type="match status" value="1"/>
</dbReference>
<name>A0ABQ8ABG5_BRANA</name>
<evidence type="ECO:0000313" key="5">
    <source>
        <dbReference type="Proteomes" id="UP000824890"/>
    </source>
</evidence>
<dbReference type="PROSITE" id="PS50181">
    <property type="entry name" value="FBOX"/>
    <property type="match status" value="1"/>
</dbReference>
<dbReference type="SMART" id="SM00256">
    <property type="entry name" value="FBOX"/>
    <property type="match status" value="1"/>
</dbReference>
<feature type="compositionally biased region" description="Basic and acidic residues" evidence="1">
    <location>
        <begin position="12"/>
        <end position="28"/>
    </location>
</feature>
<dbReference type="PANTHER" id="PTHR31672:SF13">
    <property type="entry name" value="F-BOX PROTEIN CPR30-LIKE"/>
    <property type="match status" value="1"/>
</dbReference>
<dbReference type="EMBL" id="JAGKQM010000013">
    <property type="protein sequence ID" value="KAH0889598.1"/>
    <property type="molecule type" value="Genomic_DNA"/>
</dbReference>
<dbReference type="InterPro" id="IPR006527">
    <property type="entry name" value="F-box-assoc_dom_typ1"/>
</dbReference>
<feature type="domain" description="F-box" evidence="2">
    <location>
        <begin position="38"/>
        <end position="85"/>
    </location>
</feature>
<dbReference type="Pfam" id="PF00646">
    <property type="entry name" value="F-box"/>
    <property type="match status" value="1"/>
</dbReference>
<organism evidence="3 5">
    <name type="scientific">Brassica napus</name>
    <name type="common">Rape</name>
    <dbReference type="NCBI Taxonomy" id="3708"/>
    <lineage>
        <taxon>Eukaryota</taxon>
        <taxon>Viridiplantae</taxon>
        <taxon>Streptophyta</taxon>
        <taxon>Embryophyta</taxon>
        <taxon>Tracheophyta</taxon>
        <taxon>Spermatophyta</taxon>
        <taxon>Magnoliopsida</taxon>
        <taxon>eudicotyledons</taxon>
        <taxon>Gunneridae</taxon>
        <taxon>Pentapetalae</taxon>
        <taxon>rosids</taxon>
        <taxon>malvids</taxon>
        <taxon>Brassicales</taxon>
        <taxon>Brassicaceae</taxon>
        <taxon>Brassiceae</taxon>
        <taxon>Brassica</taxon>
    </lineage>
</organism>
<dbReference type="InterPro" id="IPR001810">
    <property type="entry name" value="F-box_dom"/>
</dbReference>
<dbReference type="EMBL" id="JAGKQM010000013">
    <property type="protein sequence ID" value="KAH0889600.1"/>
    <property type="molecule type" value="Genomic_DNA"/>
</dbReference>
<feature type="region of interest" description="Disordered" evidence="1">
    <location>
        <begin position="1"/>
        <end position="42"/>
    </location>
</feature>